<evidence type="ECO:0000313" key="2">
    <source>
        <dbReference type="EMBL" id="RAV19782.1"/>
    </source>
</evidence>
<feature type="compositionally biased region" description="Basic residues" evidence="1">
    <location>
        <begin position="40"/>
        <end position="50"/>
    </location>
</feature>
<sequence>MVMSAGCARQPAKRNKNKRARNCEEPEQTMKGRSTEAHNTNRHGLKRGHRQLHDGPSDAESY</sequence>
<feature type="region of interest" description="Disordered" evidence="1">
    <location>
        <begin position="1"/>
        <end position="62"/>
    </location>
</feature>
<reference evidence="2 3" key="1">
    <citation type="journal article" date="2009" name="Int. J. Syst. Evol. Microbiol.">
        <title>Paenibacillus contaminans sp. nov., isolated from a contaminated laboratory plate.</title>
        <authorList>
            <person name="Chou J.H."/>
            <person name="Lee J.H."/>
            <person name="Lin M.C."/>
            <person name="Chang P.S."/>
            <person name="Arun A.B."/>
            <person name="Young C.C."/>
            <person name="Chen W.M."/>
        </authorList>
    </citation>
    <scope>NUCLEOTIDE SEQUENCE [LARGE SCALE GENOMIC DNA]</scope>
    <source>
        <strain evidence="2 3">CKOBP-6</strain>
    </source>
</reference>
<proteinExistence type="predicted"/>
<feature type="compositionally biased region" description="Basic and acidic residues" evidence="1">
    <location>
        <begin position="21"/>
        <end position="36"/>
    </location>
</feature>
<dbReference type="Proteomes" id="UP000250369">
    <property type="component" value="Unassembled WGS sequence"/>
</dbReference>
<protein>
    <submittedName>
        <fullName evidence="2">Uncharacterized protein</fullName>
    </submittedName>
</protein>
<keyword evidence="3" id="KW-1185">Reference proteome</keyword>
<organism evidence="2 3">
    <name type="scientific">Paenibacillus contaminans</name>
    <dbReference type="NCBI Taxonomy" id="450362"/>
    <lineage>
        <taxon>Bacteria</taxon>
        <taxon>Bacillati</taxon>
        <taxon>Bacillota</taxon>
        <taxon>Bacilli</taxon>
        <taxon>Bacillales</taxon>
        <taxon>Paenibacillaceae</taxon>
        <taxon>Paenibacillus</taxon>
    </lineage>
</organism>
<dbReference type="AlphaFoldDB" id="A0A329MJG6"/>
<gene>
    <name evidence="2" type="ORF">DQG23_17710</name>
</gene>
<evidence type="ECO:0000256" key="1">
    <source>
        <dbReference type="SAM" id="MobiDB-lite"/>
    </source>
</evidence>
<name>A0A329MJG6_9BACL</name>
<dbReference type="EMBL" id="QMFB01000010">
    <property type="protein sequence ID" value="RAV19782.1"/>
    <property type="molecule type" value="Genomic_DNA"/>
</dbReference>
<evidence type="ECO:0000313" key="3">
    <source>
        <dbReference type="Proteomes" id="UP000250369"/>
    </source>
</evidence>
<comment type="caution">
    <text evidence="2">The sequence shown here is derived from an EMBL/GenBank/DDBJ whole genome shotgun (WGS) entry which is preliminary data.</text>
</comment>
<accession>A0A329MJG6</accession>
<feature type="compositionally biased region" description="Basic residues" evidence="1">
    <location>
        <begin position="11"/>
        <end position="20"/>
    </location>
</feature>